<dbReference type="Proteomes" id="UP000305778">
    <property type="component" value="Unassembled WGS sequence"/>
</dbReference>
<keyword evidence="2" id="KW-1185">Reference proteome</keyword>
<comment type="caution">
    <text evidence="1">The sequence shown here is derived from an EMBL/GenBank/DDBJ whole genome shotgun (WGS) entry which is preliminary data.</text>
</comment>
<dbReference type="EMBL" id="SUMC01000243">
    <property type="protein sequence ID" value="TJZ93653.1"/>
    <property type="molecule type" value="Genomic_DNA"/>
</dbReference>
<organism evidence="1 2">
    <name type="scientific">Actinacidiphila oryziradicis</name>
    <dbReference type="NCBI Taxonomy" id="2571141"/>
    <lineage>
        <taxon>Bacteria</taxon>
        <taxon>Bacillati</taxon>
        <taxon>Actinomycetota</taxon>
        <taxon>Actinomycetes</taxon>
        <taxon>Kitasatosporales</taxon>
        <taxon>Streptomycetaceae</taxon>
        <taxon>Actinacidiphila</taxon>
    </lineage>
</organism>
<evidence type="ECO:0000313" key="2">
    <source>
        <dbReference type="Proteomes" id="UP000305778"/>
    </source>
</evidence>
<dbReference type="OrthoDB" id="4537544at2"/>
<accession>A0A4U0RE29</accession>
<sequence>MATVRSRDHNAFRSRWEDRLWLNVPGPFYGGETDTCWTGRLAAPAHVLYGGEYLTEYVYRQPGTPAETAVLVDAAGDDPFGGYGCDGDSRWTPEAVREWWRNRGQVLQYLSDQRSTWDESDAAQGQDIAAAVRDFESYIGGGLASDLQIYLYWLEKRQSPDPGDRLPEL</sequence>
<protein>
    <submittedName>
        <fullName evidence="1">Ferredoxin</fullName>
    </submittedName>
</protein>
<gene>
    <name evidence="1" type="ORF">FCI23_54220</name>
</gene>
<dbReference type="AlphaFoldDB" id="A0A4U0RE29"/>
<evidence type="ECO:0000313" key="1">
    <source>
        <dbReference type="EMBL" id="TJZ93653.1"/>
    </source>
</evidence>
<name>A0A4U0RE29_9ACTN</name>
<proteinExistence type="predicted"/>
<reference evidence="1 2" key="1">
    <citation type="submission" date="2019-04" db="EMBL/GenBank/DDBJ databases">
        <title>Streptomyces oryziradicis sp. nov., a novel actinomycete isolated from rhizosphere soil of rice (Oryza sativa L.).</title>
        <authorList>
            <person name="Li C."/>
        </authorList>
    </citation>
    <scope>NUCLEOTIDE SEQUENCE [LARGE SCALE GENOMIC DNA]</scope>
    <source>
        <strain evidence="1 2">NEAU-C40</strain>
    </source>
</reference>